<dbReference type="InterPro" id="IPR005240">
    <property type="entry name" value="DUF389"/>
</dbReference>
<keyword evidence="3" id="KW-1185">Reference proteome</keyword>
<dbReference type="PANTHER" id="PTHR20992">
    <property type="entry name" value="AT15442P-RELATED"/>
    <property type="match status" value="1"/>
</dbReference>
<comment type="caution">
    <text evidence="2">The sequence shown here is derived from an EMBL/GenBank/DDBJ whole genome shotgun (WGS) entry which is preliminary data.</text>
</comment>
<evidence type="ECO:0000256" key="1">
    <source>
        <dbReference type="SAM" id="Phobius"/>
    </source>
</evidence>
<keyword evidence="1" id="KW-0472">Membrane</keyword>
<accession>A0ABU5SXX4</accession>
<keyword evidence="1" id="KW-1133">Transmembrane helix</keyword>
<feature type="transmembrane region" description="Helical" evidence="1">
    <location>
        <begin position="172"/>
        <end position="196"/>
    </location>
</feature>
<feature type="transmembrane region" description="Helical" evidence="1">
    <location>
        <begin position="107"/>
        <end position="127"/>
    </location>
</feature>
<protein>
    <submittedName>
        <fullName evidence="2">DUF389 domain-containing protein</fullName>
    </submittedName>
</protein>
<reference evidence="2 3" key="1">
    <citation type="submission" date="2023-12" db="EMBL/GenBank/DDBJ databases">
        <title>Baltic Sea Cyanobacteria.</title>
        <authorList>
            <person name="Delbaje E."/>
            <person name="Fewer D.P."/>
            <person name="Shishido T.K."/>
        </authorList>
    </citation>
    <scope>NUCLEOTIDE SEQUENCE [LARGE SCALE GENOMIC DNA]</scope>
    <source>
        <strain evidence="2 3">UHCC 0281</strain>
    </source>
</reference>
<dbReference type="RefSeq" id="WP_323357321.1">
    <property type="nucleotide sequence ID" value="NZ_JAYGHY010000045.1"/>
</dbReference>
<name>A0ABU5SXX4_9CYAN</name>
<dbReference type="Proteomes" id="UP001302329">
    <property type="component" value="Unassembled WGS sequence"/>
</dbReference>
<dbReference type="PANTHER" id="PTHR20992:SF9">
    <property type="entry name" value="AT15442P-RELATED"/>
    <property type="match status" value="1"/>
</dbReference>
<keyword evidence="1" id="KW-0812">Transmembrane</keyword>
<evidence type="ECO:0000313" key="2">
    <source>
        <dbReference type="EMBL" id="MEA5443321.1"/>
    </source>
</evidence>
<feature type="transmembrane region" description="Helical" evidence="1">
    <location>
        <begin position="67"/>
        <end position="87"/>
    </location>
</feature>
<sequence length="292" mass="30710">MTVPEIAKELLPREAESVSGIGAWGVRNYHTMLEQRAIAGSTRTGGYIAMVVAATEMATAGRLLNSAAGVIGACVSALITFVLRMYVPNIAVTPEILIRAMPSLKDVVLSALIAVSAGAAASLALIAHPHTLERPWGHAVDVVIGVQVAISPIPPAAVIGIGWALAQPEHSWNAVCLLLLNVVALDSVGSIAILAISGVRRRHLDLEKNLRFLVASILGSESDFIATGSSVDVTLLGERDVVVDVRLCCRLGGAMPETLADQFASDLLAKISCQADITVEVIPMLSHLSRRH</sequence>
<dbReference type="Pfam" id="PF04087">
    <property type="entry name" value="DUF389"/>
    <property type="match status" value="1"/>
</dbReference>
<dbReference type="EMBL" id="JAYGHY010000045">
    <property type="protein sequence ID" value="MEA5443321.1"/>
    <property type="molecule type" value="Genomic_DNA"/>
</dbReference>
<evidence type="ECO:0000313" key="3">
    <source>
        <dbReference type="Proteomes" id="UP001302329"/>
    </source>
</evidence>
<feature type="transmembrane region" description="Helical" evidence="1">
    <location>
        <begin position="139"/>
        <end position="166"/>
    </location>
</feature>
<proteinExistence type="predicted"/>
<organism evidence="2 3">
    <name type="scientific">Cyanobium gracile UHCC 0281</name>
    <dbReference type="NCBI Taxonomy" id="3110309"/>
    <lineage>
        <taxon>Bacteria</taxon>
        <taxon>Bacillati</taxon>
        <taxon>Cyanobacteriota</taxon>
        <taxon>Cyanophyceae</taxon>
        <taxon>Synechococcales</taxon>
        <taxon>Prochlorococcaceae</taxon>
        <taxon>Cyanobium</taxon>
    </lineage>
</organism>
<gene>
    <name evidence="2" type="ORF">VB739_12220</name>
</gene>